<dbReference type="Proteomes" id="UP000509704">
    <property type="component" value="Chromosome 2"/>
</dbReference>
<dbReference type="PANTHER" id="PTHR42886:SF53">
    <property type="entry name" value="ALPHA_BETA-HYDROLASES SUPERFAMILY PROTEIN"/>
    <property type="match status" value="1"/>
</dbReference>
<sequence>MGIRGDGVEAKENISCTIVDNVPSHVSLDANEQLVFLKNGKYHSKEGIAGILSHPKSMQYDSLSERLQHQDDYGLPQHRLVLLVHGHQSHKNATYQPLLAAKLSKLGYFVLRIDFRGMGDSEDNRDATVGRSIQQDVEDVATVYDFVNDKVLCERVCGMKLSLDTIVAHSRGVLAMFEFARAYPEKHVANLVNSSGRFDGQGLLHKRLKNSIEWRKEGGFWCDLARHGTTVKSWIPKAETLSAINLDTKKFSEISSKTWVLSCYGSEDSVIPSDAAGKYSNLFCGRHTLEIVPGADHNYYGLPADPNPLNLPFRKGLVNYCYVLVDKISDFLSWENQLDRFYKKTKYILGASINPADISPRWPLPYDFSKISNFRDLGGYSTMFHNRRVKTCCIYRCANPCDITKEAEAYFNYKLNIKRVFDLRSSTESVENGVISIDIPNLVENISFNSNASMSPDVMAEHYQGLLVSSYSFPKAYMIVLRNSLDSMRKFFQYILAGSCHSKSALVFHCTAGKDRTGILGMLLLSILGVDDDTIAKDYELTTIGLKTEVKLLKKLEARGDLYYTMLGKDSERLTEMYKLTPEKMCKTLLSSRYEAMRWFIDDFNEKYKSVEHFFLNELHFSLHDIGKLRDILLE</sequence>
<feature type="domain" description="Serine aminopeptidase S33" evidence="1">
    <location>
        <begin position="78"/>
        <end position="201"/>
    </location>
</feature>
<dbReference type="GeneID" id="59235242"/>
<dbReference type="EMBL" id="CP058605">
    <property type="protein sequence ID" value="QLG71580.1"/>
    <property type="molecule type" value="Genomic_DNA"/>
</dbReference>
<dbReference type="GO" id="GO:0004721">
    <property type="term" value="F:phosphoprotein phosphatase activity"/>
    <property type="evidence" value="ECO:0007669"/>
    <property type="project" value="InterPro"/>
</dbReference>
<dbReference type="Pfam" id="PF13350">
    <property type="entry name" value="Y_phosphatase3"/>
    <property type="match status" value="1"/>
</dbReference>
<dbReference type="PANTHER" id="PTHR42886">
    <property type="entry name" value="RE40534P-RELATED"/>
    <property type="match status" value="1"/>
</dbReference>
<dbReference type="InterPro" id="IPR016130">
    <property type="entry name" value="Tyr_Pase_AS"/>
</dbReference>
<proteinExistence type="predicted"/>
<evidence type="ECO:0000313" key="2">
    <source>
        <dbReference type="EMBL" id="QLG71580.1"/>
    </source>
</evidence>
<dbReference type="InterPro" id="IPR026893">
    <property type="entry name" value="Tyr/Ser_Pase_IphP-type"/>
</dbReference>
<dbReference type="InterPro" id="IPR029021">
    <property type="entry name" value="Prot-tyrosine_phosphatase-like"/>
</dbReference>
<evidence type="ECO:0000313" key="3">
    <source>
        <dbReference type="Proteomes" id="UP000509704"/>
    </source>
</evidence>
<protein>
    <recommendedName>
        <fullName evidence="1">Serine aminopeptidase S33 domain-containing protein</fullName>
    </recommendedName>
</protein>
<organism evidence="2 3">
    <name type="scientific">Zygotorulaspora mrakii</name>
    <name type="common">Zygosaccharomyces mrakii</name>
    <dbReference type="NCBI Taxonomy" id="42260"/>
    <lineage>
        <taxon>Eukaryota</taxon>
        <taxon>Fungi</taxon>
        <taxon>Dikarya</taxon>
        <taxon>Ascomycota</taxon>
        <taxon>Saccharomycotina</taxon>
        <taxon>Saccharomycetes</taxon>
        <taxon>Saccharomycetales</taxon>
        <taxon>Saccharomycetaceae</taxon>
        <taxon>Zygotorulaspora</taxon>
    </lineage>
</organism>
<keyword evidence="3" id="KW-1185">Reference proteome</keyword>
<reference evidence="2 3" key="1">
    <citation type="submission" date="2020-07" db="EMBL/GenBank/DDBJ databases">
        <title>The yeast mating-type switching endonuclease HO is a domesticated member of an unorthodox homing genetic element family.</title>
        <authorList>
            <person name="Coughlan A.Y."/>
            <person name="Lombardi L."/>
            <person name="Braun-Galleani S."/>
            <person name="Martos A.R."/>
            <person name="Galeote V."/>
            <person name="Bigey F."/>
            <person name="Dequin S."/>
            <person name="Byrne K.P."/>
            <person name="Wolfe K.H."/>
        </authorList>
    </citation>
    <scope>NUCLEOTIDE SEQUENCE [LARGE SCALE GENOMIC DNA]</scope>
    <source>
        <strain evidence="2 3">NRRL Y-6702</strain>
    </source>
</reference>
<dbReference type="RefSeq" id="XP_037143308.1">
    <property type="nucleotide sequence ID" value="XM_037287413.1"/>
</dbReference>
<gene>
    <name evidence="2" type="ORF">HG535_0B06250</name>
</gene>
<dbReference type="Gene3D" id="3.40.50.1820">
    <property type="entry name" value="alpha/beta hydrolase"/>
    <property type="match status" value="1"/>
</dbReference>
<dbReference type="OrthoDB" id="449382at2759"/>
<dbReference type="SUPFAM" id="SSF52799">
    <property type="entry name" value="(Phosphotyrosine protein) phosphatases II"/>
    <property type="match status" value="1"/>
</dbReference>
<accession>A0A7H9AYV2</accession>
<dbReference type="InterPro" id="IPR022742">
    <property type="entry name" value="Hydrolase_4"/>
</dbReference>
<dbReference type="KEGG" id="zmk:HG535_0B06250"/>
<name>A0A7H9AYV2_ZYGMR</name>
<dbReference type="InterPro" id="IPR029058">
    <property type="entry name" value="AB_hydrolase_fold"/>
</dbReference>
<evidence type="ECO:0000259" key="1">
    <source>
        <dbReference type="Pfam" id="PF12146"/>
    </source>
</evidence>
<dbReference type="Pfam" id="PF12146">
    <property type="entry name" value="Hydrolase_4"/>
    <property type="match status" value="1"/>
</dbReference>
<dbReference type="AlphaFoldDB" id="A0A7H9AYV2"/>
<dbReference type="SUPFAM" id="SSF53474">
    <property type="entry name" value="alpha/beta-Hydrolases"/>
    <property type="match status" value="1"/>
</dbReference>
<dbReference type="PROSITE" id="PS00383">
    <property type="entry name" value="TYR_PHOSPHATASE_1"/>
    <property type="match status" value="1"/>
</dbReference>
<dbReference type="Gene3D" id="3.90.190.10">
    <property type="entry name" value="Protein tyrosine phosphatase superfamily"/>
    <property type="match status" value="1"/>
</dbReference>